<evidence type="ECO:0000256" key="7">
    <source>
        <dbReference type="ARBA" id="ARBA00022927"/>
    </source>
</evidence>
<dbReference type="GO" id="GO:0005737">
    <property type="term" value="C:cytoplasm"/>
    <property type="evidence" value="ECO:0007669"/>
    <property type="project" value="UniProtKB-SubCell"/>
</dbReference>
<dbReference type="NCBIfam" id="TIGR00231">
    <property type="entry name" value="small_GTP"/>
    <property type="match status" value="1"/>
</dbReference>
<dbReference type="PANTHER" id="PTHR12894">
    <property type="entry name" value="CNH DOMAIN CONTAINING"/>
    <property type="match status" value="1"/>
</dbReference>
<dbReference type="Pfam" id="PF00098">
    <property type="entry name" value="zf-CCHC"/>
    <property type="match status" value="1"/>
</dbReference>
<dbReference type="GO" id="GO:0003924">
    <property type="term" value="F:GTPase activity"/>
    <property type="evidence" value="ECO:0007669"/>
    <property type="project" value="InterPro"/>
</dbReference>
<dbReference type="Pfam" id="PF10366">
    <property type="entry name" value="Vps39_1"/>
    <property type="match status" value="1"/>
</dbReference>
<evidence type="ECO:0000256" key="10">
    <source>
        <dbReference type="ARBA" id="ARBA00026198"/>
    </source>
</evidence>
<evidence type="ECO:0000256" key="12">
    <source>
        <dbReference type="PIRSR" id="PIRSR606689-2"/>
    </source>
</evidence>
<reference evidence="18 19" key="1">
    <citation type="submission" date="2019-05" db="EMBL/GenBank/DDBJ databases">
        <title>Mikania micrantha, genome provides insights into the molecular mechanism of rapid growth.</title>
        <authorList>
            <person name="Liu B."/>
        </authorList>
    </citation>
    <scope>NUCLEOTIDE SEQUENCE [LARGE SCALE GENOMIC DNA]</scope>
    <source>
        <strain evidence="18">NLD-2019</strain>
        <tissue evidence="18">Leaf</tissue>
    </source>
</reference>
<dbReference type="PROSITE" id="PS50219">
    <property type="entry name" value="CNH"/>
    <property type="match status" value="1"/>
</dbReference>
<dbReference type="GO" id="GO:0006886">
    <property type="term" value="P:intracellular protein transport"/>
    <property type="evidence" value="ECO:0007669"/>
    <property type="project" value="UniProtKB-UniRule"/>
</dbReference>
<keyword evidence="8 11" id="KW-0342">GTP-binding</keyword>
<dbReference type="InterPro" id="IPR027417">
    <property type="entry name" value="P-loop_NTPase"/>
</dbReference>
<evidence type="ECO:0000256" key="1">
    <source>
        <dbReference type="ARBA" id="ARBA00004496"/>
    </source>
</evidence>
<dbReference type="PANTHER" id="PTHR12894:SF27">
    <property type="entry name" value="TRANSFORMING GROWTH FACTOR-BETA RECEPTOR-ASSOCIATED PROTEIN 1"/>
    <property type="match status" value="1"/>
</dbReference>
<dbReference type="InterPro" id="IPR006689">
    <property type="entry name" value="Small_GTPase_ARF/SAR"/>
</dbReference>
<evidence type="ECO:0000256" key="2">
    <source>
        <dbReference type="ARBA" id="ARBA00010290"/>
    </source>
</evidence>
<comment type="similarity">
    <text evidence="2">Belongs to the small GTPase superfamily. Arf family.</text>
</comment>
<evidence type="ECO:0000256" key="3">
    <source>
        <dbReference type="ARBA" id="ARBA00022448"/>
    </source>
</evidence>
<sequence length="1265" mass="141997">MGLLSIIRKIKRKEKEMRILMVGLDNSGKTTIVLKINGEDISVISPTLGFNIKTMSYDKYTLNIWDVGGQKTIRSYWRNYFEQTDGLVWVVDSSDLRRLDVCKFELDNLLKEERLSGASLLVFANKQDIQGALSPEEIAKVLNLGGMDKTRHWKIVGCSAYSGDGLLEGFDCDLGQRYKTSHCVGKDAGKDKYYAVDARYPKTKGHFAPYKGWNIRYHLSDFRRRQTCAIRAPQIKKESYVLERTVNGFSKKQVLAMEVLTSLGLLISLSESIVFHRLPNLETIAVISKAKGANLYAWDDKRGFLCFARQKKTMQRLLPVDPGPKELFVQIKVKTTGGRGFVEVKEFGVPDTVKSMCWCGENICMGIRRGYIILNATNGAVSEVFPSGRIGPPLVVSLSSGELLLGKDNIGVLVDQNGKLIPEGRICWSEAPTAVVIQKPYAIALLPKHIEIRSLRVPYPLIQTIVIRNIRGIQRGNNVIIVFLDQSIYGLFSVPLGAQIVQLTASGNFEEALVLCKLLPPEDSSLRASKEQSIHIRYAHKLFENGRYEDAMEHFLASQVEITHVLSLYPSIVLPKLLLSSELEENADLVGDSYLSRGSPVASDDMDSSPACLLEPDDNPILEPNKMSHDTLMALVKFLLKKRPNIVGKAASESTEEVVLDAVGHTFVINEGSQLKKSTKGRVNAPTDSGARGMAAILDTALLQALLLTGQAPAALDLLKGFNYCDLNICEEILQNGNHNSCLLELYKYNSMHREALKLLHQLVEDATSDKPKIMHSQNFSFEMIINYLKPLCGIDPMLVLEFSILVLKNCPTQTIDLFLSGNIPADLVNSYLKQHVPSMQATYLEHMLSINENGISQNLQNEMVQIYLSEVLDWYSDLTAQKTWDEKTYTPTRKKLISWLQNVPEYNPEVLLKQIPADALYEERAILLGKMSQHELALSIYVHKLHLPELALSYCDRVYESEVNQKAAGNVYLILLQVYLNPQRNTKKIEKRINNLVSSPSSGDLKVGWSSIKSKGRRLGKKIAEIEGAEDKRMKAYNSDGAKSEVENDFIVENSMIMPDEVLDILRQRWDRIHGPKALRLMPKETKLQKVYPFLGPLMRKTSESYRNFSVIKSLRQYESLQPNRSTSKPNISPKPTQIIKPNAPYTTKSSTVSTPTTETPKAPRRCFRCQGLGHIASECPNKRIVSLADYELSSGYEHDPDSISVPNMTSDEGEELTRPDDGPSLVVRRTLSTSITPEENLQRESIFHTCCTISQRVCNRRWG</sequence>
<proteinExistence type="inferred from homology"/>
<evidence type="ECO:0000313" key="19">
    <source>
        <dbReference type="Proteomes" id="UP000326396"/>
    </source>
</evidence>
<dbReference type="GO" id="GO:0003676">
    <property type="term" value="F:nucleic acid binding"/>
    <property type="evidence" value="ECO:0007669"/>
    <property type="project" value="InterPro"/>
</dbReference>
<evidence type="ECO:0000313" key="18">
    <source>
        <dbReference type="EMBL" id="KAD4888432.1"/>
    </source>
</evidence>
<keyword evidence="9" id="KW-0449">Lipoprotein</keyword>
<dbReference type="GO" id="GO:0008270">
    <property type="term" value="F:zinc ion binding"/>
    <property type="evidence" value="ECO:0007669"/>
    <property type="project" value="UniProtKB-KW"/>
</dbReference>
<dbReference type="Gene3D" id="4.10.60.10">
    <property type="entry name" value="Zinc finger, CCHC-type"/>
    <property type="match status" value="1"/>
</dbReference>
<dbReference type="CDD" id="cd04154">
    <property type="entry name" value="Arl2"/>
    <property type="match status" value="1"/>
</dbReference>
<dbReference type="Pfam" id="PF00780">
    <property type="entry name" value="CNH"/>
    <property type="match status" value="1"/>
</dbReference>
<dbReference type="PROSITE" id="PS50236">
    <property type="entry name" value="CHCR"/>
    <property type="match status" value="1"/>
</dbReference>
<dbReference type="InterPro" id="IPR005225">
    <property type="entry name" value="Small_GTP-bd"/>
</dbReference>
<feature type="binding site" evidence="12">
    <location>
        <position position="47"/>
    </location>
    <ligand>
        <name>Mg(2+)</name>
        <dbReference type="ChEBI" id="CHEBI:18420"/>
    </ligand>
</feature>
<evidence type="ECO:0000259" key="16">
    <source>
        <dbReference type="PROSITE" id="PS50158"/>
    </source>
</evidence>
<feature type="domain" description="CCHC-type" evidence="16">
    <location>
        <begin position="1166"/>
        <end position="1183"/>
    </location>
</feature>
<comment type="subcellular location">
    <subcellularLocation>
        <location evidence="1">Cytoplasm</location>
    </subcellularLocation>
</comment>
<feature type="compositionally biased region" description="Low complexity" evidence="15">
    <location>
        <begin position="1146"/>
        <end position="1162"/>
    </location>
</feature>
<keyword evidence="13" id="KW-0862">Zinc</keyword>
<feature type="binding site" evidence="11">
    <location>
        <begin position="125"/>
        <end position="128"/>
    </location>
    <ligand>
        <name>GTP</name>
        <dbReference type="ChEBI" id="CHEBI:37565"/>
    </ligand>
</feature>
<feature type="binding site" evidence="12">
    <location>
        <position position="30"/>
    </location>
    <ligand>
        <name>Mg(2+)</name>
        <dbReference type="ChEBI" id="CHEBI:18420"/>
    </ligand>
</feature>
<accession>A0A5N6NH82</accession>
<dbReference type="Gene3D" id="3.40.50.300">
    <property type="entry name" value="P-loop containing nucleotide triphosphate hydrolases"/>
    <property type="match status" value="1"/>
</dbReference>
<dbReference type="SMART" id="SM00178">
    <property type="entry name" value="SAR"/>
    <property type="match status" value="1"/>
</dbReference>
<keyword evidence="19" id="KW-1185">Reference proteome</keyword>
<keyword evidence="7" id="KW-0653">Protein transport</keyword>
<protein>
    <recommendedName>
        <fullName evidence="10">ADP-ribosylation factor-like protein 2</fullName>
    </recommendedName>
</protein>
<dbReference type="FunFam" id="3.40.50.300:FF:000393">
    <property type="entry name" value="ADP-ribosylation factor-like 2, arl2"/>
    <property type="match status" value="1"/>
</dbReference>
<dbReference type="Proteomes" id="UP000326396">
    <property type="component" value="Linkage Group LG19"/>
</dbReference>
<keyword evidence="4" id="KW-0963">Cytoplasm</keyword>
<keyword evidence="6 11" id="KW-0547">Nucleotide-binding</keyword>
<dbReference type="SMART" id="SM00177">
    <property type="entry name" value="ARF"/>
    <property type="match status" value="1"/>
</dbReference>
<comment type="caution">
    <text evidence="18">The sequence shown here is derived from an EMBL/GenBank/DDBJ whole genome shotgun (WGS) entry which is preliminary data.</text>
</comment>
<dbReference type="PROSITE" id="PS51417">
    <property type="entry name" value="ARF"/>
    <property type="match status" value="1"/>
</dbReference>
<dbReference type="GO" id="GO:0034058">
    <property type="term" value="P:endosomal vesicle fusion"/>
    <property type="evidence" value="ECO:0007669"/>
    <property type="project" value="TreeGrafter"/>
</dbReference>
<dbReference type="SMART" id="SM00343">
    <property type="entry name" value="ZnF_C2HC"/>
    <property type="match status" value="1"/>
</dbReference>
<feature type="region of interest" description="Disordered" evidence="15">
    <location>
        <begin position="1198"/>
        <end position="1226"/>
    </location>
</feature>
<name>A0A5N6NH82_9ASTR</name>
<feature type="compositionally biased region" description="Polar residues" evidence="15">
    <location>
        <begin position="1122"/>
        <end position="1137"/>
    </location>
</feature>
<evidence type="ECO:0000256" key="11">
    <source>
        <dbReference type="PIRSR" id="PIRSR606689-1"/>
    </source>
</evidence>
<dbReference type="InterPro" id="IPR001180">
    <property type="entry name" value="CNH_dom"/>
</dbReference>
<dbReference type="EMBL" id="SZYD01000011">
    <property type="protein sequence ID" value="KAD4888432.1"/>
    <property type="molecule type" value="Genomic_DNA"/>
</dbReference>
<evidence type="ECO:0000256" key="15">
    <source>
        <dbReference type="SAM" id="MobiDB-lite"/>
    </source>
</evidence>
<keyword evidence="5" id="KW-0519">Myristate</keyword>
<dbReference type="AlphaFoldDB" id="A0A5N6NH82"/>
<dbReference type="Pfam" id="PF00025">
    <property type="entry name" value="Arf"/>
    <property type="match status" value="1"/>
</dbReference>
<evidence type="ECO:0000256" key="5">
    <source>
        <dbReference type="ARBA" id="ARBA00022707"/>
    </source>
</evidence>
<dbReference type="SUPFAM" id="SSF52540">
    <property type="entry name" value="P-loop containing nucleoside triphosphate hydrolases"/>
    <property type="match status" value="1"/>
</dbReference>
<keyword evidence="12" id="KW-0479">Metal-binding</keyword>
<dbReference type="InterPro" id="IPR045873">
    <property type="entry name" value="Arl2"/>
</dbReference>
<feature type="region of interest" description="Disordered" evidence="15">
    <location>
        <begin position="1122"/>
        <end position="1163"/>
    </location>
</feature>
<dbReference type="PRINTS" id="PR00328">
    <property type="entry name" value="SAR1GTPBP"/>
</dbReference>
<dbReference type="InterPro" id="IPR001878">
    <property type="entry name" value="Znf_CCHC"/>
</dbReference>
<dbReference type="SUPFAM" id="SSF57756">
    <property type="entry name" value="Retrovirus zinc finger-like domains"/>
    <property type="match status" value="1"/>
</dbReference>
<evidence type="ECO:0000256" key="4">
    <source>
        <dbReference type="ARBA" id="ARBA00022490"/>
    </source>
</evidence>
<dbReference type="GO" id="GO:0016020">
    <property type="term" value="C:membrane"/>
    <property type="evidence" value="ECO:0007669"/>
    <property type="project" value="TreeGrafter"/>
</dbReference>
<gene>
    <name evidence="18" type="ORF">E3N88_20505</name>
</gene>
<organism evidence="18 19">
    <name type="scientific">Mikania micrantha</name>
    <name type="common">bitter vine</name>
    <dbReference type="NCBI Taxonomy" id="192012"/>
    <lineage>
        <taxon>Eukaryota</taxon>
        <taxon>Viridiplantae</taxon>
        <taxon>Streptophyta</taxon>
        <taxon>Embryophyta</taxon>
        <taxon>Tracheophyta</taxon>
        <taxon>Spermatophyta</taxon>
        <taxon>Magnoliopsida</taxon>
        <taxon>eudicotyledons</taxon>
        <taxon>Gunneridae</taxon>
        <taxon>Pentapetalae</taxon>
        <taxon>asterids</taxon>
        <taxon>campanulids</taxon>
        <taxon>Asterales</taxon>
        <taxon>Asteraceae</taxon>
        <taxon>Asteroideae</taxon>
        <taxon>Heliantheae alliance</taxon>
        <taxon>Eupatorieae</taxon>
        <taxon>Mikania</taxon>
    </lineage>
</organism>
<dbReference type="InterPro" id="IPR000547">
    <property type="entry name" value="Clathrin_H-chain/VPS_repeat"/>
</dbReference>
<dbReference type="PROSITE" id="PS50158">
    <property type="entry name" value="ZF_CCHC"/>
    <property type="match status" value="1"/>
</dbReference>
<dbReference type="GO" id="GO:0005525">
    <property type="term" value="F:GTP binding"/>
    <property type="evidence" value="ECO:0007669"/>
    <property type="project" value="UniProtKB-KW"/>
</dbReference>
<evidence type="ECO:0000259" key="17">
    <source>
        <dbReference type="PROSITE" id="PS50219"/>
    </source>
</evidence>
<evidence type="ECO:0000256" key="8">
    <source>
        <dbReference type="ARBA" id="ARBA00023134"/>
    </source>
</evidence>
<dbReference type="GO" id="GO:0006914">
    <property type="term" value="P:autophagy"/>
    <property type="evidence" value="ECO:0007669"/>
    <property type="project" value="TreeGrafter"/>
</dbReference>
<dbReference type="InterPro" id="IPR032914">
    <property type="entry name" value="Vam6/VPS39/TRAP1"/>
</dbReference>
<keyword evidence="13" id="KW-0863">Zinc-finger</keyword>
<keyword evidence="12" id="KW-0460">Magnesium</keyword>
<evidence type="ECO:0000256" key="14">
    <source>
        <dbReference type="PROSITE-ProRule" id="PRU01006"/>
    </source>
</evidence>
<evidence type="ECO:0000256" key="13">
    <source>
        <dbReference type="PROSITE-ProRule" id="PRU00047"/>
    </source>
</evidence>
<dbReference type="InterPro" id="IPR019452">
    <property type="entry name" value="VPS39/TGF_beta_rcpt-assoc_1"/>
</dbReference>
<keyword evidence="3" id="KW-0813">Transport</keyword>
<feature type="binding site" evidence="11">
    <location>
        <begin position="23"/>
        <end position="30"/>
    </location>
    <ligand>
        <name>GTP</name>
        <dbReference type="ChEBI" id="CHEBI:37565"/>
    </ligand>
</feature>
<evidence type="ECO:0000256" key="6">
    <source>
        <dbReference type="ARBA" id="ARBA00022741"/>
    </source>
</evidence>
<dbReference type="OrthoDB" id="5325112at2759"/>
<evidence type="ECO:0000256" key="9">
    <source>
        <dbReference type="ARBA" id="ARBA00023288"/>
    </source>
</evidence>
<dbReference type="InterPro" id="IPR036875">
    <property type="entry name" value="Znf_CCHC_sf"/>
</dbReference>
<feature type="repeat" description="CHCR" evidence="14">
    <location>
        <begin position="816"/>
        <end position="982"/>
    </location>
</feature>
<feature type="domain" description="CNH" evidence="17">
    <location>
        <begin position="190"/>
        <end position="480"/>
    </location>
</feature>
<feature type="binding site" evidence="11">
    <location>
        <position position="69"/>
    </location>
    <ligand>
        <name>GTP</name>
        <dbReference type="ChEBI" id="CHEBI:37565"/>
    </ligand>
</feature>